<dbReference type="EMBL" id="HBEC01016585">
    <property type="protein sequence ID" value="CAD8287707.1"/>
    <property type="molecule type" value="Transcribed_RNA"/>
</dbReference>
<evidence type="ECO:0000256" key="1">
    <source>
        <dbReference type="ARBA" id="ARBA00008998"/>
    </source>
</evidence>
<dbReference type="InterPro" id="IPR008532">
    <property type="entry name" value="NFACT_RNA-bd"/>
</dbReference>
<dbReference type="PANTHER" id="PTHR13049">
    <property type="entry name" value="DUF814-RELATED"/>
    <property type="match status" value="1"/>
</dbReference>
<feature type="region of interest" description="Disordered" evidence="2">
    <location>
        <begin position="165"/>
        <end position="218"/>
    </location>
</feature>
<protein>
    <recommendedName>
        <fullName evidence="3">NFACT RNA-binding domain-containing protein</fullName>
    </recommendedName>
</protein>
<dbReference type="PANTHER" id="PTHR13049:SF2">
    <property type="entry name" value="COILED-COIL DOMAIN-CONTAINING PROTEIN 25"/>
    <property type="match status" value="1"/>
</dbReference>
<sequence length="218" mass="25488">MVFYYRPRGCEERSDDWLIYMGKDKFENEDLIRFGLPVDVWFHVDGLSSAHVYLRLPEGAGIGDIPPGTLEDCAQLVKQNSIMGCKENNVVVVYTPWSNLRKTAAMDVGQVSFHDNKKVLKVTVAKKINEIVNRLEKTCEERHPDLEAEQQVYMRHVREANKVVERQQRRAEKAAKEEARRAEEQRSYRHIMKEEYMESNQDNAAKYKSVEELEDDFM</sequence>
<evidence type="ECO:0000259" key="3">
    <source>
        <dbReference type="Pfam" id="PF05670"/>
    </source>
</evidence>
<reference evidence="4" key="1">
    <citation type="submission" date="2021-01" db="EMBL/GenBank/DDBJ databases">
        <authorList>
            <person name="Corre E."/>
            <person name="Pelletier E."/>
            <person name="Niang G."/>
            <person name="Scheremetjew M."/>
            <person name="Finn R."/>
            <person name="Kale V."/>
            <person name="Holt S."/>
            <person name="Cochrane G."/>
            <person name="Meng A."/>
            <person name="Brown T."/>
            <person name="Cohen L."/>
        </authorList>
    </citation>
    <scope>NUCLEOTIDE SEQUENCE</scope>
    <source>
        <strain evidence="4">CCMP219</strain>
    </source>
</reference>
<gene>
    <name evidence="4" type="ORF">CEUR00632_LOCUS7746</name>
</gene>
<dbReference type="InterPro" id="IPR039730">
    <property type="entry name" value="Jlp2/Ccd25"/>
</dbReference>
<feature type="domain" description="NFACT RNA-binding" evidence="3">
    <location>
        <begin position="1"/>
        <end position="115"/>
    </location>
</feature>
<organism evidence="4">
    <name type="scientific">Chlamydomonas euryale</name>
    <dbReference type="NCBI Taxonomy" id="1486919"/>
    <lineage>
        <taxon>Eukaryota</taxon>
        <taxon>Viridiplantae</taxon>
        <taxon>Chlorophyta</taxon>
        <taxon>core chlorophytes</taxon>
        <taxon>Chlorophyceae</taxon>
        <taxon>CS clade</taxon>
        <taxon>Chlamydomonadales</taxon>
        <taxon>Chlamydomonadaceae</taxon>
        <taxon>Chlamydomonas</taxon>
    </lineage>
</organism>
<dbReference type="Pfam" id="PF05670">
    <property type="entry name" value="NFACT-R_1"/>
    <property type="match status" value="1"/>
</dbReference>
<evidence type="ECO:0000313" key="4">
    <source>
        <dbReference type="EMBL" id="CAD8287707.1"/>
    </source>
</evidence>
<feature type="compositionally biased region" description="Basic and acidic residues" evidence="2">
    <location>
        <begin position="165"/>
        <end position="196"/>
    </location>
</feature>
<comment type="similarity">
    <text evidence="1">Belongs to the CCDC25 family.</text>
</comment>
<proteinExistence type="inferred from homology"/>
<evidence type="ECO:0000256" key="2">
    <source>
        <dbReference type="SAM" id="MobiDB-lite"/>
    </source>
</evidence>
<dbReference type="AlphaFoldDB" id="A0A7R9YUD1"/>
<name>A0A7R9YUD1_9CHLO</name>
<accession>A0A7R9YUD1</accession>